<keyword evidence="3" id="KW-1185">Reference proteome</keyword>
<feature type="compositionally biased region" description="Basic and acidic residues" evidence="1">
    <location>
        <begin position="267"/>
        <end position="284"/>
    </location>
</feature>
<gene>
    <name evidence="2" type="ORF">S40285_03519</name>
</gene>
<sequence length="482" mass="55180">MGFIDYPMAIDTAPVSYHNDLKILNSKRLARGMVITYGWLLGHEQGQFCAAAIPPLDTDSPIVQSIAISTPLGPLQIKAPEYNAYWEEKEWSNKNSYCKILPAVEARLRTADALEITPQGIKDMKEFLDETETDIGLVNDLNHRLIEINQLYDAENPVQQEELQDQGTSHDRGAADCREAHESAERLASERIEKAYDEMFDGLLRAEDSEALIQTMETRNEIMVGKLNTLQEELDQYEQTVQEMAERLEREKADAASMRTLQAQSLRDSDRAEKTRRQLERKKQRELMAKQQSIDSLEEILQLKTAELYHIEEVRHQLECEKQQELTAKHQTFDLVKDILQVKAADILRSRQDAQSIRELYDALVATSAVKTRALTVEIDESHAVCEALRTERETEKTRRDEAFEHISDWVDMLIEKSPSTSLKETSSESLTVATATMRDVNPSELDMPATIYIEKKFDLEKSFNINSYYTLVYIDDGLLLV</sequence>
<feature type="region of interest" description="Disordered" evidence="1">
    <location>
        <begin position="251"/>
        <end position="284"/>
    </location>
</feature>
<dbReference type="HOGENOM" id="CLU_566410_0_0_1"/>
<evidence type="ECO:0000256" key="1">
    <source>
        <dbReference type="SAM" id="MobiDB-lite"/>
    </source>
</evidence>
<dbReference type="InParanoid" id="A0A084QVL8"/>
<dbReference type="EMBL" id="KL660061">
    <property type="protein sequence ID" value="KFA68003.1"/>
    <property type="molecule type" value="Genomic_DNA"/>
</dbReference>
<reference evidence="2 3" key="1">
    <citation type="journal article" date="2014" name="BMC Genomics">
        <title>Comparative genome sequencing reveals chemotype-specific gene clusters in the toxigenic black mold Stachybotrys.</title>
        <authorList>
            <person name="Semeiks J."/>
            <person name="Borek D."/>
            <person name="Otwinowski Z."/>
            <person name="Grishin N.V."/>
        </authorList>
    </citation>
    <scope>NUCLEOTIDE SEQUENCE [LARGE SCALE GENOMIC DNA]</scope>
    <source>
        <strain evidence="2 3">IBT 40285</strain>
    </source>
</reference>
<proteinExistence type="predicted"/>
<protein>
    <submittedName>
        <fullName evidence="2">Uncharacterized protein</fullName>
    </submittedName>
</protein>
<dbReference type="AlphaFoldDB" id="A0A084QVL8"/>
<dbReference type="Proteomes" id="UP000028524">
    <property type="component" value="Unassembled WGS sequence"/>
</dbReference>
<accession>A0A084QVL8</accession>
<evidence type="ECO:0000313" key="2">
    <source>
        <dbReference type="EMBL" id="KFA68003.1"/>
    </source>
</evidence>
<organism evidence="2 3">
    <name type="scientific">Stachybotrys chlorohalonatus (strain IBT 40285)</name>
    <dbReference type="NCBI Taxonomy" id="1283841"/>
    <lineage>
        <taxon>Eukaryota</taxon>
        <taxon>Fungi</taxon>
        <taxon>Dikarya</taxon>
        <taxon>Ascomycota</taxon>
        <taxon>Pezizomycotina</taxon>
        <taxon>Sordariomycetes</taxon>
        <taxon>Hypocreomycetidae</taxon>
        <taxon>Hypocreales</taxon>
        <taxon>Stachybotryaceae</taxon>
        <taxon>Stachybotrys</taxon>
    </lineage>
</organism>
<evidence type="ECO:0000313" key="3">
    <source>
        <dbReference type="Proteomes" id="UP000028524"/>
    </source>
</evidence>
<name>A0A084QVL8_STAC4</name>